<dbReference type="Proteomes" id="UP000799640">
    <property type="component" value="Unassembled WGS sequence"/>
</dbReference>
<sequence>MHLRHFSLASCCQRCLGRLDVVRTVASQPPVPNALSYRAPSTPFHYLPSPQLHIPSPSPPSIKQHVRPRPRCRFHPYLHLPQPISHTAKSAPHPQTSTERPQRVCPVQPAGFLAAARRQASNCAHSQTPPRSARATPCTLPIIDLSSPLIRPRPVPSPSLARP</sequence>
<reference evidence="1" key="1">
    <citation type="journal article" date="2020" name="Stud. Mycol.">
        <title>101 Dothideomycetes genomes: a test case for predicting lifestyles and emergence of pathogens.</title>
        <authorList>
            <person name="Haridas S."/>
            <person name="Albert R."/>
            <person name="Binder M."/>
            <person name="Bloem J."/>
            <person name="Labutti K."/>
            <person name="Salamov A."/>
            <person name="Andreopoulos B."/>
            <person name="Baker S."/>
            <person name="Barry K."/>
            <person name="Bills G."/>
            <person name="Bluhm B."/>
            <person name="Cannon C."/>
            <person name="Castanera R."/>
            <person name="Culley D."/>
            <person name="Daum C."/>
            <person name="Ezra D."/>
            <person name="Gonzalez J."/>
            <person name="Henrissat B."/>
            <person name="Kuo A."/>
            <person name="Liang C."/>
            <person name="Lipzen A."/>
            <person name="Lutzoni F."/>
            <person name="Magnuson J."/>
            <person name="Mondo S."/>
            <person name="Nolan M."/>
            <person name="Ohm R."/>
            <person name="Pangilinan J."/>
            <person name="Park H.-J."/>
            <person name="Ramirez L."/>
            <person name="Alfaro M."/>
            <person name="Sun H."/>
            <person name="Tritt A."/>
            <person name="Yoshinaga Y."/>
            <person name="Zwiers L.-H."/>
            <person name="Turgeon B."/>
            <person name="Goodwin S."/>
            <person name="Spatafora J."/>
            <person name="Crous P."/>
            <person name="Grigoriev I."/>
        </authorList>
    </citation>
    <scope>NUCLEOTIDE SEQUENCE</scope>
    <source>
        <strain evidence="1">CBS 262.69</strain>
    </source>
</reference>
<protein>
    <submittedName>
        <fullName evidence="1">Uncharacterized protein</fullName>
    </submittedName>
</protein>
<keyword evidence="2" id="KW-1185">Reference proteome</keyword>
<organism evidence="1 2">
    <name type="scientific">Trichodelitschia bisporula</name>
    <dbReference type="NCBI Taxonomy" id="703511"/>
    <lineage>
        <taxon>Eukaryota</taxon>
        <taxon>Fungi</taxon>
        <taxon>Dikarya</taxon>
        <taxon>Ascomycota</taxon>
        <taxon>Pezizomycotina</taxon>
        <taxon>Dothideomycetes</taxon>
        <taxon>Dothideomycetes incertae sedis</taxon>
        <taxon>Phaeotrichales</taxon>
        <taxon>Phaeotrichaceae</taxon>
        <taxon>Trichodelitschia</taxon>
    </lineage>
</organism>
<gene>
    <name evidence="1" type="ORF">EJ06DRAFT_420162</name>
</gene>
<proteinExistence type="predicted"/>
<dbReference type="AlphaFoldDB" id="A0A6G1HWH0"/>
<evidence type="ECO:0000313" key="2">
    <source>
        <dbReference type="Proteomes" id="UP000799640"/>
    </source>
</evidence>
<evidence type="ECO:0000313" key="1">
    <source>
        <dbReference type="EMBL" id="KAF2400187.1"/>
    </source>
</evidence>
<accession>A0A6G1HWH0</accession>
<name>A0A6G1HWH0_9PEZI</name>
<dbReference type="EMBL" id="ML996695">
    <property type="protein sequence ID" value="KAF2400187.1"/>
    <property type="molecule type" value="Genomic_DNA"/>
</dbReference>